<dbReference type="Pfam" id="PF04304">
    <property type="entry name" value="DUF454"/>
    <property type="match status" value="1"/>
</dbReference>
<evidence type="ECO:0000256" key="1">
    <source>
        <dbReference type="SAM" id="Phobius"/>
    </source>
</evidence>
<reference evidence="2 3" key="1">
    <citation type="submission" date="2016-12" db="EMBL/GenBank/DDBJ databases">
        <authorList>
            <person name="Song W.-J."/>
            <person name="Kurnit D.M."/>
        </authorList>
    </citation>
    <scope>NUCLEOTIDE SEQUENCE [LARGE SCALE GENOMIC DNA]</scope>
    <source>
        <strain evidence="2 3">DSM 12503</strain>
    </source>
</reference>
<protein>
    <recommendedName>
        <fullName evidence="4">Inner membrane protein</fullName>
    </recommendedName>
</protein>
<feature type="transmembrane region" description="Helical" evidence="1">
    <location>
        <begin position="7"/>
        <end position="27"/>
    </location>
</feature>
<name>A0A1M7XZU4_9FIRM</name>
<proteinExistence type="predicted"/>
<dbReference type="PANTHER" id="PTHR35813:SF1">
    <property type="entry name" value="INNER MEMBRANE PROTEIN YBAN"/>
    <property type="match status" value="1"/>
</dbReference>
<accession>A0A1M7XZU4</accession>
<dbReference type="RefSeq" id="WP_073587378.1">
    <property type="nucleotide sequence ID" value="NZ_FRFD01000003.1"/>
</dbReference>
<dbReference type="PIRSF" id="PIRSF016789">
    <property type="entry name" value="DUF454"/>
    <property type="match status" value="1"/>
</dbReference>
<evidence type="ECO:0000313" key="2">
    <source>
        <dbReference type="EMBL" id="SHO44717.1"/>
    </source>
</evidence>
<dbReference type="AlphaFoldDB" id="A0A1M7XZU4"/>
<evidence type="ECO:0000313" key="3">
    <source>
        <dbReference type="Proteomes" id="UP000184612"/>
    </source>
</evidence>
<dbReference type="InterPro" id="IPR007401">
    <property type="entry name" value="DUF454"/>
</dbReference>
<keyword evidence="1" id="KW-1133">Transmembrane helix</keyword>
<gene>
    <name evidence="2" type="ORF">SAMN02745217_00698</name>
</gene>
<dbReference type="GO" id="GO:0005886">
    <property type="term" value="C:plasma membrane"/>
    <property type="evidence" value="ECO:0007669"/>
    <property type="project" value="TreeGrafter"/>
</dbReference>
<feature type="transmembrane region" description="Helical" evidence="1">
    <location>
        <begin position="97"/>
        <end position="117"/>
    </location>
</feature>
<keyword evidence="3" id="KW-1185">Reference proteome</keyword>
<dbReference type="PANTHER" id="PTHR35813">
    <property type="entry name" value="INNER MEMBRANE PROTEIN YBAN"/>
    <property type="match status" value="1"/>
</dbReference>
<evidence type="ECO:0008006" key="4">
    <source>
        <dbReference type="Google" id="ProtNLM"/>
    </source>
</evidence>
<dbReference type="EMBL" id="FRFD01000003">
    <property type="protein sequence ID" value="SHO44717.1"/>
    <property type="molecule type" value="Genomic_DNA"/>
</dbReference>
<keyword evidence="1" id="KW-0812">Transmembrane</keyword>
<dbReference type="OrthoDB" id="5690292at2"/>
<dbReference type="Proteomes" id="UP000184612">
    <property type="component" value="Unassembled WGS sequence"/>
</dbReference>
<organism evidence="2 3">
    <name type="scientific">Anaerocolumna xylanovorans DSM 12503</name>
    <dbReference type="NCBI Taxonomy" id="1121345"/>
    <lineage>
        <taxon>Bacteria</taxon>
        <taxon>Bacillati</taxon>
        <taxon>Bacillota</taxon>
        <taxon>Clostridia</taxon>
        <taxon>Lachnospirales</taxon>
        <taxon>Lachnospiraceae</taxon>
        <taxon>Anaerocolumna</taxon>
    </lineage>
</organism>
<sequence length="140" mass="15559">MITKSRLLLVLGFILLGLGTIGIFLPILPTTPFVLAAAGCFSGNKRMSAWLHKSRFFSDYITSYKKHKGLQKSTVIKSLVFLWTMMGISVICMKTLWASICLPVIGIAVTVHILYMARPKNASHRSEDRCLDDNSPGEIK</sequence>
<dbReference type="STRING" id="1121345.SAMN02745217_00698"/>
<keyword evidence="1" id="KW-0472">Membrane</keyword>